<keyword evidence="5" id="KW-0720">Serine protease</keyword>
<evidence type="ECO:0000259" key="10">
    <source>
        <dbReference type="PROSITE" id="PS50106"/>
    </source>
</evidence>
<accession>A0A7W6EFI2</accession>
<dbReference type="Gene3D" id="2.30.42.10">
    <property type="match status" value="2"/>
</dbReference>
<dbReference type="InterPro" id="IPR009003">
    <property type="entry name" value="Peptidase_S1_PA"/>
</dbReference>
<evidence type="ECO:0000256" key="5">
    <source>
        <dbReference type="ARBA" id="ARBA00022825"/>
    </source>
</evidence>
<keyword evidence="2 9" id="KW-0732">Signal</keyword>
<protein>
    <submittedName>
        <fullName evidence="11">Serine protease Do</fullName>
        <ecNumber evidence="11">3.4.21.107</ecNumber>
    </submittedName>
</protein>
<dbReference type="Proteomes" id="UP000542776">
    <property type="component" value="Unassembled WGS sequence"/>
</dbReference>
<comment type="caution">
    <text evidence="11">The sequence shown here is derived from an EMBL/GenBank/DDBJ whole genome shotgun (WGS) entry which is preliminary data.</text>
</comment>
<feature type="binding site" evidence="7">
    <location>
        <position position="164"/>
    </location>
    <ligand>
        <name>substrate</name>
    </ligand>
</feature>
<feature type="region of interest" description="Disordered" evidence="8">
    <location>
        <begin position="425"/>
        <end position="448"/>
    </location>
</feature>
<evidence type="ECO:0000256" key="2">
    <source>
        <dbReference type="ARBA" id="ARBA00022729"/>
    </source>
</evidence>
<dbReference type="Gene3D" id="2.40.10.120">
    <property type="match status" value="1"/>
</dbReference>
<feature type="binding site" evidence="7">
    <location>
        <position position="194"/>
    </location>
    <ligand>
        <name>substrate</name>
    </ligand>
</feature>
<dbReference type="SMART" id="SM00228">
    <property type="entry name" value="PDZ"/>
    <property type="match status" value="2"/>
</dbReference>
<dbReference type="InterPro" id="IPR036034">
    <property type="entry name" value="PDZ_sf"/>
</dbReference>
<dbReference type="Pfam" id="PF00595">
    <property type="entry name" value="PDZ"/>
    <property type="match status" value="1"/>
</dbReference>
<feature type="binding site" evidence="7">
    <location>
        <begin position="266"/>
        <end position="268"/>
    </location>
    <ligand>
        <name>substrate</name>
    </ligand>
</feature>
<feature type="active site" description="Charge relay system" evidence="6">
    <location>
        <position position="164"/>
    </location>
</feature>
<keyword evidence="3" id="KW-0677">Repeat</keyword>
<evidence type="ECO:0000313" key="12">
    <source>
        <dbReference type="Proteomes" id="UP000542776"/>
    </source>
</evidence>
<feature type="signal peptide" evidence="9">
    <location>
        <begin position="1"/>
        <end position="35"/>
    </location>
</feature>
<dbReference type="NCBIfam" id="TIGR02037">
    <property type="entry name" value="degP_htrA_DO"/>
    <property type="match status" value="1"/>
</dbReference>
<dbReference type="GO" id="GO:0004252">
    <property type="term" value="F:serine-type endopeptidase activity"/>
    <property type="evidence" value="ECO:0007669"/>
    <property type="project" value="InterPro"/>
</dbReference>
<dbReference type="EMBL" id="JACIEK010000005">
    <property type="protein sequence ID" value="MBB3998487.1"/>
    <property type="molecule type" value="Genomic_DNA"/>
</dbReference>
<evidence type="ECO:0000256" key="6">
    <source>
        <dbReference type="PIRSR" id="PIRSR611782-1"/>
    </source>
</evidence>
<dbReference type="EC" id="3.4.21.107" evidence="11"/>
<dbReference type="Pfam" id="PF13365">
    <property type="entry name" value="Trypsin_2"/>
    <property type="match status" value="1"/>
</dbReference>
<dbReference type="SUPFAM" id="SSF50494">
    <property type="entry name" value="Trypsin-like serine proteases"/>
    <property type="match status" value="1"/>
</dbReference>
<evidence type="ECO:0000256" key="8">
    <source>
        <dbReference type="SAM" id="MobiDB-lite"/>
    </source>
</evidence>
<reference evidence="11 12" key="1">
    <citation type="submission" date="2020-08" db="EMBL/GenBank/DDBJ databases">
        <title>Genomic Encyclopedia of Type Strains, Phase IV (KMG-IV): sequencing the most valuable type-strain genomes for metagenomic binning, comparative biology and taxonomic classification.</title>
        <authorList>
            <person name="Goeker M."/>
        </authorList>
    </citation>
    <scope>NUCLEOTIDE SEQUENCE [LARGE SCALE GENOMIC DNA]</scope>
    <source>
        <strain evidence="11 12">DSM 102238</strain>
    </source>
</reference>
<feature type="domain" description="PDZ" evidence="10">
    <location>
        <begin position="312"/>
        <end position="403"/>
    </location>
</feature>
<dbReference type="Pfam" id="PF13180">
    <property type="entry name" value="PDZ_2"/>
    <property type="match status" value="1"/>
</dbReference>
<evidence type="ECO:0000256" key="1">
    <source>
        <dbReference type="ARBA" id="ARBA00022670"/>
    </source>
</evidence>
<dbReference type="InterPro" id="IPR051201">
    <property type="entry name" value="Chloro_Bact_Ser_Proteases"/>
</dbReference>
<dbReference type="PRINTS" id="PR00834">
    <property type="entry name" value="PROTEASES2C"/>
</dbReference>
<keyword evidence="4 11" id="KW-0378">Hydrolase</keyword>
<dbReference type="InterPro" id="IPR001940">
    <property type="entry name" value="Peptidase_S1C"/>
</dbReference>
<evidence type="ECO:0000256" key="9">
    <source>
        <dbReference type="SAM" id="SignalP"/>
    </source>
</evidence>
<dbReference type="GO" id="GO:0006508">
    <property type="term" value="P:proteolysis"/>
    <property type="evidence" value="ECO:0007669"/>
    <property type="project" value="UniProtKB-KW"/>
</dbReference>
<dbReference type="InterPro" id="IPR011782">
    <property type="entry name" value="Pept_S1C_Do"/>
</dbReference>
<feature type="active site" description="Charge relay system" evidence="6">
    <location>
        <position position="194"/>
    </location>
</feature>
<keyword evidence="1 11" id="KW-0645">Protease</keyword>
<dbReference type="RefSeq" id="WP_183200032.1">
    <property type="nucleotide sequence ID" value="NZ_JACIEK010000005.1"/>
</dbReference>
<dbReference type="PANTHER" id="PTHR43343:SF3">
    <property type="entry name" value="PROTEASE DO-LIKE 8, CHLOROPLASTIC"/>
    <property type="match status" value="1"/>
</dbReference>
<feature type="active site" description="Charge relay system" evidence="6">
    <location>
        <position position="268"/>
    </location>
</feature>
<evidence type="ECO:0000256" key="4">
    <source>
        <dbReference type="ARBA" id="ARBA00022801"/>
    </source>
</evidence>
<proteinExistence type="predicted"/>
<dbReference type="SUPFAM" id="SSF50156">
    <property type="entry name" value="PDZ domain-like"/>
    <property type="match status" value="2"/>
</dbReference>
<name>A0A7W6EFI2_9HYPH</name>
<dbReference type="InterPro" id="IPR001478">
    <property type="entry name" value="PDZ"/>
</dbReference>
<organism evidence="11 12">
    <name type="scientific">Aureimonas pseudogalii</name>
    <dbReference type="NCBI Taxonomy" id="1744844"/>
    <lineage>
        <taxon>Bacteria</taxon>
        <taxon>Pseudomonadati</taxon>
        <taxon>Pseudomonadota</taxon>
        <taxon>Alphaproteobacteria</taxon>
        <taxon>Hyphomicrobiales</taxon>
        <taxon>Aurantimonadaceae</taxon>
        <taxon>Aureimonas</taxon>
    </lineage>
</organism>
<evidence type="ECO:0000256" key="7">
    <source>
        <dbReference type="PIRSR" id="PIRSR611782-2"/>
    </source>
</evidence>
<dbReference type="AlphaFoldDB" id="A0A7W6EFI2"/>
<dbReference type="PANTHER" id="PTHR43343">
    <property type="entry name" value="PEPTIDASE S12"/>
    <property type="match status" value="1"/>
</dbReference>
<feature type="chain" id="PRO_5038907808" evidence="9">
    <location>
        <begin position="36"/>
        <end position="548"/>
    </location>
</feature>
<gene>
    <name evidence="11" type="ORF">GGR04_002328</name>
</gene>
<evidence type="ECO:0000313" key="11">
    <source>
        <dbReference type="EMBL" id="MBB3998487.1"/>
    </source>
</evidence>
<evidence type="ECO:0000256" key="3">
    <source>
        <dbReference type="ARBA" id="ARBA00022737"/>
    </source>
</evidence>
<dbReference type="PROSITE" id="PS50106">
    <property type="entry name" value="PDZ"/>
    <property type="match status" value="1"/>
</dbReference>
<sequence>MTEIRPRRSARFRSATGTAALALTVAAGLALPVHAQGVIQPPTGNQPIAPQPPAAASITPGVVQGAPPVAPGSAQPRMAGPASVADLADRLLGAVVNISTSQKVEGAANVPPPVPKLDAPDGSPLQDFFDDLLDGDEGDGSNRVQSLGSGFVIDPAGIVVTNNHVIADADEISVNFADGSKLDATVVGVDTKTDLAVLKVEPKAPLRAVAFGNSEEVRIGDWVMAIGNPFGLGGSVTVGIVSARNRNINAGPYDNFIQTDAAINRGNSGGPLFDMYGNVVGINTAIISPTGGSIGLGFSIPSLLAESVVAQLREFGEMRRGWLGIRLQEVTDEIAEGLGLPDAKGAIVMGVVPNGPSDNGQIEVGDVIRRFDGREVPTSRDLPRIVAESPVGKSVTLSILRKDSVDAPLRPVDIQITLGRLEDGEKQMAEAEGAADDADAATPEAAAPADGPVLGLRLSDMSDALKTRYDLAADLTGVVVEEVTPSSAAAEKGIEPGAVIKEIAQEAVENAADARAKLAKLKSDGRKNALLLMAEKNGDLRFVVLPID</sequence>
<keyword evidence="12" id="KW-1185">Reference proteome</keyword>